<evidence type="ECO:0000256" key="2">
    <source>
        <dbReference type="ARBA" id="ARBA00022614"/>
    </source>
</evidence>
<keyword evidence="7" id="KW-1185">Reference proteome</keyword>
<dbReference type="AlphaFoldDB" id="A0ABD2Y5R4"/>
<keyword evidence="5" id="KW-0547">Nucleotide-binding</keyword>
<evidence type="ECO:0000313" key="7">
    <source>
        <dbReference type="Proteomes" id="UP001630127"/>
    </source>
</evidence>
<dbReference type="EMBL" id="JBJUIK010000015">
    <property type="protein sequence ID" value="KAL3502046.1"/>
    <property type="molecule type" value="Genomic_DNA"/>
</dbReference>
<dbReference type="InterPro" id="IPR038005">
    <property type="entry name" value="RX-like_CC"/>
</dbReference>
<dbReference type="GO" id="GO:0005524">
    <property type="term" value="F:ATP binding"/>
    <property type="evidence" value="ECO:0007669"/>
    <property type="project" value="UniProtKB-KW"/>
</dbReference>
<sequence>MDSTCVDSAIEQLLNLWKEPHLTPTVENQIKALLLELRFVKMFFSLLKKFRTADHEDTMLQMGSTLNCTAESTLEEAGKGLYGAGYFAISEIDVQDWERLASNLLKTVEHLKPEFRRICVALFEEYPAPSSSGGGVFYPGIHGFYPREFETACGAEVDEMNSLLSDELQKIMPYHHHPEVTKIYIELLKASEASRSDALLMGEIVASFVDIFSESLGKRGFMTDDIEILRDELIFLLAFLMDPPKEFGRKGQNPLSKRVEAVISEVTSLIAIDSNRSHFLEKVTNVKTEIRELCVEMPISCNSNWPTTNGEGFIDFLLTNLEEMIDCDPKFVLFAKHKILTIHKELKSLVLLLNDIVKLQNECEELEGLWRRTVIVAYKAQNVINSCSISDSPIWHHIICLSNDIHVSEKAVISLGDYELEESTQLNQIMTFSTLALHDVAFSEKLLRRLTGLRKLRCVVSESQLYGRSNIQFPGFAFLQNLASLALSTDDDRTEESLQFEVLAFSYRAFCDYVETVNFERPKTPCYYFPRN</sequence>
<proteinExistence type="inferred from homology"/>
<comment type="similarity">
    <text evidence="1">Belongs to the disease resistance NB-LRR family.</text>
</comment>
<reference evidence="6 7" key="1">
    <citation type="submission" date="2024-11" db="EMBL/GenBank/DDBJ databases">
        <title>A near-complete genome assembly of Cinchona calisaya.</title>
        <authorList>
            <person name="Lian D.C."/>
            <person name="Zhao X.W."/>
            <person name="Wei L."/>
        </authorList>
    </citation>
    <scope>NUCLEOTIDE SEQUENCE [LARGE SCALE GENOMIC DNA]</scope>
    <source>
        <tissue evidence="6">Nenye</tissue>
    </source>
</reference>
<accession>A0ABD2Y5R4</accession>
<keyword evidence="5" id="KW-0067">ATP-binding</keyword>
<keyword evidence="2" id="KW-0433">Leucine-rich repeat</keyword>
<evidence type="ECO:0000313" key="6">
    <source>
        <dbReference type="EMBL" id="KAL3502046.1"/>
    </source>
</evidence>
<keyword evidence="4" id="KW-0611">Plant defense</keyword>
<comment type="caution">
    <text evidence="6">The sequence shown here is derived from an EMBL/GenBank/DDBJ whole genome shotgun (WGS) entry which is preliminary data.</text>
</comment>
<dbReference type="CDD" id="cd14798">
    <property type="entry name" value="RX-CC_like"/>
    <property type="match status" value="1"/>
</dbReference>
<name>A0ABD2Y5R4_9GENT</name>
<dbReference type="GO" id="GO:0006952">
    <property type="term" value="P:defense response"/>
    <property type="evidence" value="ECO:0007669"/>
    <property type="project" value="UniProtKB-KW"/>
</dbReference>
<organism evidence="6 7">
    <name type="scientific">Cinchona calisaya</name>
    <dbReference type="NCBI Taxonomy" id="153742"/>
    <lineage>
        <taxon>Eukaryota</taxon>
        <taxon>Viridiplantae</taxon>
        <taxon>Streptophyta</taxon>
        <taxon>Embryophyta</taxon>
        <taxon>Tracheophyta</taxon>
        <taxon>Spermatophyta</taxon>
        <taxon>Magnoliopsida</taxon>
        <taxon>eudicotyledons</taxon>
        <taxon>Gunneridae</taxon>
        <taxon>Pentapetalae</taxon>
        <taxon>asterids</taxon>
        <taxon>lamiids</taxon>
        <taxon>Gentianales</taxon>
        <taxon>Rubiaceae</taxon>
        <taxon>Cinchonoideae</taxon>
        <taxon>Cinchoneae</taxon>
        <taxon>Cinchona</taxon>
    </lineage>
</organism>
<keyword evidence="3" id="KW-0677">Repeat</keyword>
<protein>
    <submittedName>
        <fullName evidence="6">Uncharacterized protein</fullName>
    </submittedName>
</protein>
<gene>
    <name evidence="6" type="ORF">ACH5RR_036495</name>
</gene>
<evidence type="ECO:0000256" key="3">
    <source>
        <dbReference type="ARBA" id="ARBA00022737"/>
    </source>
</evidence>
<dbReference type="Proteomes" id="UP001630127">
    <property type="component" value="Unassembled WGS sequence"/>
</dbReference>
<evidence type="ECO:0000256" key="1">
    <source>
        <dbReference type="ARBA" id="ARBA00008894"/>
    </source>
</evidence>
<evidence type="ECO:0000256" key="5">
    <source>
        <dbReference type="ARBA" id="ARBA00022840"/>
    </source>
</evidence>
<evidence type="ECO:0000256" key="4">
    <source>
        <dbReference type="ARBA" id="ARBA00022821"/>
    </source>
</evidence>